<reference evidence="2 3" key="1">
    <citation type="journal article" date="2018" name="Nat. Ecol. Evol.">
        <title>Pezizomycetes genomes reveal the molecular basis of ectomycorrhizal truffle lifestyle.</title>
        <authorList>
            <person name="Murat C."/>
            <person name="Payen T."/>
            <person name="Noel B."/>
            <person name="Kuo A."/>
            <person name="Morin E."/>
            <person name="Chen J."/>
            <person name="Kohler A."/>
            <person name="Krizsan K."/>
            <person name="Balestrini R."/>
            <person name="Da Silva C."/>
            <person name="Montanini B."/>
            <person name="Hainaut M."/>
            <person name="Levati E."/>
            <person name="Barry K.W."/>
            <person name="Belfiori B."/>
            <person name="Cichocki N."/>
            <person name="Clum A."/>
            <person name="Dockter R.B."/>
            <person name="Fauchery L."/>
            <person name="Guy J."/>
            <person name="Iotti M."/>
            <person name="Le Tacon F."/>
            <person name="Lindquist E.A."/>
            <person name="Lipzen A."/>
            <person name="Malagnac F."/>
            <person name="Mello A."/>
            <person name="Molinier V."/>
            <person name="Miyauchi S."/>
            <person name="Poulain J."/>
            <person name="Riccioni C."/>
            <person name="Rubini A."/>
            <person name="Sitrit Y."/>
            <person name="Splivallo R."/>
            <person name="Traeger S."/>
            <person name="Wang M."/>
            <person name="Zifcakova L."/>
            <person name="Wipf D."/>
            <person name="Zambonelli A."/>
            <person name="Paolocci F."/>
            <person name="Nowrousian M."/>
            <person name="Ottonello S."/>
            <person name="Baldrian P."/>
            <person name="Spatafora J.W."/>
            <person name="Henrissat B."/>
            <person name="Nagy L.G."/>
            <person name="Aury J.M."/>
            <person name="Wincker P."/>
            <person name="Grigoriev I.V."/>
            <person name="Bonfante P."/>
            <person name="Martin F.M."/>
        </authorList>
    </citation>
    <scope>NUCLEOTIDE SEQUENCE [LARGE SCALE GENOMIC DNA]</scope>
    <source>
        <strain evidence="2 3">120613-1</strain>
    </source>
</reference>
<protein>
    <submittedName>
        <fullName evidence="2">Uncharacterized protein</fullName>
    </submittedName>
</protein>
<dbReference type="AlphaFoldDB" id="A0A3N4JLF1"/>
<name>A0A3N4JLF1_9PEZI</name>
<dbReference type="EMBL" id="ML120390">
    <property type="protein sequence ID" value="RPA99026.1"/>
    <property type="molecule type" value="Genomic_DNA"/>
</dbReference>
<evidence type="ECO:0000313" key="2">
    <source>
        <dbReference type="EMBL" id="RPA99026.1"/>
    </source>
</evidence>
<keyword evidence="3" id="KW-1185">Reference proteome</keyword>
<feature type="compositionally biased region" description="Polar residues" evidence="1">
    <location>
        <begin position="66"/>
        <end position="81"/>
    </location>
</feature>
<proteinExistence type="predicted"/>
<sequence>MPNKSYRNPSIHGTRRTGRRISDSVARYLNSDDDFQPSQSSSDQLTLTNLALHDLNYSDLNLAPTATSKFERQSTAPQASSDRGADYKARSHHSSLYSKRARSHTESPLRHNSHKSDCYPPTGALLNAASRQGGLHSSLGRRKGKSVHTPPTPPKQASHPQLSAARERAAVRGDRQTVGQGGIAWERHRIIQEKWIGRKG</sequence>
<feature type="region of interest" description="Disordered" evidence="1">
    <location>
        <begin position="66"/>
        <end position="184"/>
    </location>
</feature>
<accession>A0A3N4JLF1</accession>
<evidence type="ECO:0000313" key="3">
    <source>
        <dbReference type="Proteomes" id="UP000276215"/>
    </source>
</evidence>
<feature type="compositionally biased region" description="Basic and acidic residues" evidence="1">
    <location>
        <begin position="165"/>
        <end position="175"/>
    </location>
</feature>
<organism evidence="2 3">
    <name type="scientific">Choiromyces venosus 120613-1</name>
    <dbReference type="NCBI Taxonomy" id="1336337"/>
    <lineage>
        <taxon>Eukaryota</taxon>
        <taxon>Fungi</taxon>
        <taxon>Dikarya</taxon>
        <taxon>Ascomycota</taxon>
        <taxon>Pezizomycotina</taxon>
        <taxon>Pezizomycetes</taxon>
        <taxon>Pezizales</taxon>
        <taxon>Tuberaceae</taxon>
        <taxon>Choiromyces</taxon>
    </lineage>
</organism>
<feature type="region of interest" description="Disordered" evidence="1">
    <location>
        <begin position="1"/>
        <end position="42"/>
    </location>
</feature>
<evidence type="ECO:0000256" key="1">
    <source>
        <dbReference type="SAM" id="MobiDB-lite"/>
    </source>
</evidence>
<gene>
    <name evidence="2" type="ORF">L873DRAFT_1807214</name>
</gene>
<dbReference type="Proteomes" id="UP000276215">
    <property type="component" value="Unassembled WGS sequence"/>
</dbReference>
<feature type="compositionally biased region" description="Basic and acidic residues" evidence="1">
    <location>
        <begin position="103"/>
        <end position="117"/>
    </location>
</feature>